<keyword evidence="1" id="KW-0732">Signal</keyword>
<keyword evidence="3" id="KW-1185">Reference proteome</keyword>
<evidence type="ECO:0000313" key="3">
    <source>
        <dbReference type="Proteomes" id="UP000316426"/>
    </source>
</evidence>
<reference evidence="2 3" key="1">
    <citation type="submission" date="2019-02" db="EMBL/GenBank/DDBJ databases">
        <title>Deep-cultivation of Planctomycetes and their phenomic and genomic characterization uncovers novel biology.</title>
        <authorList>
            <person name="Wiegand S."/>
            <person name="Jogler M."/>
            <person name="Boedeker C."/>
            <person name="Pinto D."/>
            <person name="Vollmers J."/>
            <person name="Rivas-Marin E."/>
            <person name="Kohn T."/>
            <person name="Peeters S.H."/>
            <person name="Heuer A."/>
            <person name="Rast P."/>
            <person name="Oberbeckmann S."/>
            <person name="Bunk B."/>
            <person name="Jeske O."/>
            <person name="Meyerdierks A."/>
            <person name="Storesund J.E."/>
            <person name="Kallscheuer N."/>
            <person name="Luecker S."/>
            <person name="Lage O.M."/>
            <person name="Pohl T."/>
            <person name="Merkel B.J."/>
            <person name="Hornburger P."/>
            <person name="Mueller R.-W."/>
            <person name="Bruemmer F."/>
            <person name="Labrenz M."/>
            <person name="Spormann A.M."/>
            <person name="Op den Camp H."/>
            <person name="Overmann J."/>
            <person name="Amann R."/>
            <person name="Jetten M.S.M."/>
            <person name="Mascher T."/>
            <person name="Medema M.H."/>
            <person name="Devos D.P."/>
            <person name="Kaster A.-K."/>
            <person name="Ovreas L."/>
            <person name="Rohde M."/>
            <person name="Galperin M.Y."/>
            <person name="Jogler C."/>
        </authorList>
    </citation>
    <scope>NUCLEOTIDE SEQUENCE [LARGE SCALE GENOMIC DNA]</scope>
    <source>
        <strain evidence="2 3">Spa11</strain>
    </source>
</reference>
<feature type="signal peptide" evidence="1">
    <location>
        <begin position="1"/>
        <end position="31"/>
    </location>
</feature>
<dbReference type="RefSeq" id="WP_145113961.1">
    <property type="nucleotide sequence ID" value="NZ_CP036349.1"/>
</dbReference>
<proteinExistence type="predicted"/>
<protein>
    <submittedName>
        <fullName evidence="2">Uncharacterized protein</fullName>
    </submittedName>
</protein>
<dbReference type="EMBL" id="CP036349">
    <property type="protein sequence ID" value="QDV75025.1"/>
    <property type="molecule type" value="Genomic_DNA"/>
</dbReference>
<organism evidence="2 3">
    <name type="scientific">Botrimarina mediterranea</name>
    <dbReference type="NCBI Taxonomy" id="2528022"/>
    <lineage>
        <taxon>Bacteria</taxon>
        <taxon>Pseudomonadati</taxon>
        <taxon>Planctomycetota</taxon>
        <taxon>Planctomycetia</taxon>
        <taxon>Pirellulales</taxon>
        <taxon>Lacipirellulaceae</taxon>
        <taxon>Botrimarina</taxon>
    </lineage>
</organism>
<feature type="chain" id="PRO_5021977476" evidence="1">
    <location>
        <begin position="32"/>
        <end position="251"/>
    </location>
</feature>
<name>A0A518KB53_9BACT</name>
<dbReference type="AlphaFoldDB" id="A0A518KB53"/>
<evidence type="ECO:0000313" key="2">
    <source>
        <dbReference type="EMBL" id="QDV75025.1"/>
    </source>
</evidence>
<accession>A0A518KB53</accession>
<sequence precursor="true">MMMNAKLAPLCRKRLVALIACLCLGPVEALAEASWAFAPGAYTHSPESGQRVVQYAQHEPVEGLPDPRQTVSRYWRTRTNLQGVNGSSDAIYEVRSFGNTLGGFDAQRERGHDAQLETLNALTPFRNNPFLFFGGMQGFGYGYPGYPAAPPGTPVPSQNGYAPQGNGNWAPPMAAPQPSPGMPGTAWPYAPQSGFVAPMPYAVPFPYWGGDWGGGGWNGGGWSGGQHPGWRPQPWSGYGPGRQSHFQGGGW</sequence>
<dbReference type="Proteomes" id="UP000316426">
    <property type="component" value="Chromosome"/>
</dbReference>
<dbReference type="KEGG" id="bmei:Spa11_32340"/>
<evidence type="ECO:0000256" key="1">
    <source>
        <dbReference type="SAM" id="SignalP"/>
    </source>
</evidence>
<gene>
    <name evidence="2" type="ORF">Spa11_32340</name>
</gene>